<organism evidence="3 4">
    <name type="scientific">Elizabethkingia occulta</name>
    <dbReference type="NCBI Taxonomy" id="1867263"/>
    <lineage>
        <taxon>Bacteria</taxon>
        <taxon>Pseudomonadati</taxon>
        <taxon>Bacteroidota</taxon>
        <taxon>Flavobacteriia</taxon>
        <taxon>Flavobacteriales</taxon>
        <taxon>Weeksellaceae</taxon>
        <taxon>Elizabethkingia</taxon>
    </lineage>
</organism>
<dbReference type="Gene3D" id="3.40.10.10">
    <property type="entry name" value="DNA Methylphosphotriester Repair Domain"/>
    <property type="match status" value="1"/>
</dbReference>
<dbReference type="EMBL" id="MAHX01000002">
    <property type="protein sequence ID" value="OPC69764.1"/>
    <property type="molecule type" value="Genomic_DNA"/>
</dbReference>
<dbReference type="InterPro" id="IPR004026">
    <property type="entry name" value="Ada_DNA_repair_Zn-bd"/>
</dbReference>
<dbReference type="SUPFAM" id="SSF57884">
    <property type="entry name" value="Ada DNA repair protein, N-terminal domain (N-Ada 10)"/>
    <property type="match status" value="1"/>
</dbReference>
<dbReference type="GO" id="GO:0003677">
    <property type="term" value="F:DNA binding"/>
    <property type="evidence" value="ECO:0007669"/>
    <property type="project" value="InterPro"/>
</dbReference>
<gene>
    <name evidence="3" type="ORF">BAZ10_18020</name>
</gene>
<dbReference type="GO" id="GO:0006281">
    <property type="term" value="P:DNA repair"/>
    <property type="evidence" value="ECO:0007669"/>
    <property type="project" value="InterPro"/>
</dbReference>
<evidence type="ECO:0000256" key="1">
    <source>
        <dbReference type="ARBA" id="ARBA00023159"/>
    </source>
</evidence>
<keyword evidence="4" id="KW-1185">Reference proteome</keyword>
<dbReference type="InterPro" id="IPR035451">
    <property type="entry name" value="Ada-like_dom_sf"/>
</dbReference>
<feature type="domain" description="Ada DNA repair metal-binding" evidence="2">
    <location>
        <begin position="24"/>
        <end position="69"/>
    </location>
</feature>
<dbReference type="Pfam" id="PF02805">
    <property type="entry name" value="Ada_Zn_binding"/>
    <property type="match status" value="1"/>
</dbReference>
<evidence type="ECO:0000259" key="2">
    <source>
        <dbReference type="Pfam" id="PF02805"/>
    </source>
</evidence>
<evidence type="ECO:0000313" key="3">
    <source>
        <dbReference type="EMBL" id="OPC69764.1"/>
    </source>
</evidence>
<dbReference type="Proteomes" id="UP000190813">
    <property type="component" value="Unassembled WGS sequence"/>
</dbReference>
<dbReference type="GO" id="GO:0008270">
    <property type="term" value="F:zinc ion binding"/>
    <property type="evidence" value="ECO:0007669"/>
    <property type="project" value="InterPro"/>
</dbReference>
<dbReference type="GO" id="GO:0006355">
    <property type="term" value="P:regulation of DNA-templated transcription"/>
    <property type="evidence" value="ECO:0007669"/>
    <property type="project" value="InterPro"/>
</dbReference>
<dbReference type="RefSeq" id="WP_078770463.1">
    <property type="nucleotide sequence ID" value="NZ_CBCSBR010000012.1"/>
</dbReference>
<dbReference type="GO" id="GO:0008168">
    <property type="term" value="F:methyltransferase activity"/>
    <property type="evidence" value="ECO:0007669"/>
    <property type="project" value="InterPro"/>
</dbReference>
<evidence type="ECO:0000313" key="4">
    <source>
        <dbReference type="Proteomes" id="UP000190813"/>
    </source>
</evidence>
<dbReference type="AlphaFoldDB" id="A0A1T3MYY9"/>
<proteinExistence type="predicted"/>
<keyword evidence="1" id="KW-0010">Activator</keyword>
<name>A0A1T3MYY9_9FLAO</name>
<reference evidence="3 4" key="1">
    <citation type="submission" date="2016-06" db="EMBL/GenBank/DDBJ databases">
        <title>Revisiting the taxonomy of the Elizabethkingia Genus based on Whole-Genome Sequencing, Optical Mapping, and MALDI-TOF.</title>
        <authorList>
            <person name="Nicholson A.C."/>
        </authorList>
    </citation>
    <scope>NUCLEOTIDE SEQUENCE [LARGE SCALE GENOMIC DNA]</scope>
    <source>
        <strain evidence="3 4">G4070</strain>
    </source>
</reference>
<protein>
    <submittedName>
        <fullName evidence="3">Metal-binding protein</fullName>
    </submittedName>
</protein>
<accession>A0A1T3MYY9</accession>
<sequence length="81" mass="9487">MIKHTEISDRELISKIKKREVEFGGNARLKIYGTLSCKSGKRMKRENRVFFSSENEAIENAYRPCGHCMKEQYSKWKNGTI</sequence>
<comment type="caution">
    <text evidence="3">The sequence shown here is derived from an EMBL/GenBank/DDBJ whole genome shotgun (WGS) entry which is preliminary data.</text>
</comment>